<dbReference type="InterPro" id="IPR006671">
    <property type="entry name" value="Cyclin_N"/>
</dbReference>
<dbReference type="Pfam" id="PF00134">
    <property type="entry name" value="Cyclin_N"/>
    <property type="match status" value="1"/>
</dbReference>
<feature type="region of interest" description="Disordered" evidence="8">
    <location>
        <begin position="335"/>
        <end position="368"/>
    </location>
</feature>
<protein>
    <recommendedName>
        <fullName evidence="6">B-like cyclin</fullName>
    </recommendedName>
</protein>
<dbReference type="FunFam" id="1.10.472.10:FF:000074">
    <property type="entry name" value="D3-type cyclin"/>
    <property type="match status" value="1"/>
</dbReference>
<dbReference type="SMART" id="SM00385">
    <property type="entry name" value="CYCLIN"/>
    <property type="match status" value="1"/>
</dbReference>
<dbReference type="InterPro" id="IPR013763">
    <property type="entry name" value="Cyclin-like_dom"/>
</dbReference>
<accession>A0A8J4R7F7</accession>
<dbReference type="EMBL" id="JRKL02001903">
    <property type="protein sequence ID" value="KAF3961419.1"/>
    <property type="molecule type" value="Genomic_DNA"/>
</dbReference>
<comment type="similarity">
    <text evidence="1">Belongs to the cyclin family. Cyclin D subfamily.</text>
</comment>
<evidence type="ECO:0000256" key="7">
    <source>
        <dbReference type="RuleBase" id="RU000383"/>
    </source>
</evidence>
<dbReference type="InterPro" id="IPR048258">
    <property type="entry name" value="Cyclins_cyclin-box"/>
</dbReference>
<sequence>MALQEEETQQLQSPATVIDALFCEEESFEGVNGIGEEGSDENVKKHSFFPSVLLENDLVWEDDELVSLKSKEGETHVCLSSLTSDGSLMVARKEAVDWILRVKAHYGFCALTAVLAVNYFDRFASSLTFKREKPWMAQLAAVACLSLAAKVEETQVPLLLDLQVEESKYVFEAKTIKRMELLVLSTLQWRMNPVTPISFFYHIIRRLGLKNHLHWDFLLRCERLHLSIIADSRVTSHLPSILATATMLLVIRDIEPYNPLEYQNQLMSVLKISEEKVNECYKLILELSNSLGHIHDQSRKRKHLSIPSSPNGIIDASFSFDSSNDSWAAVSCISSSPEPPFKRSRAQDQQMRLPSLNRVSVEVLSSPR</sequence>
<keyword evidence="5" id="KW-0131">Cell cycle</keyword>
<feature type="domain" description="Cyclin-like" evidence="9">
    <location>
        <begin position="97"/>
        <end position="185"/>
    </location>
</feature>
<dbReference type="InterPro" id="IPR004367">
    <property type="entry name" value="Cyclin_C-dom"/>
</dbReference>
<evidence type="ECO:0000256" key="1">
    <source>
        <dbReference type="ARBA" id="ARBA00009065"/>
    </source>
</evidence>
<dbReference type="CDD" id="cd20544">
    <property type="entry name" value="CYCLIN_AtCycD-like_rpt2"/>
    <property type="match status" value="1"/>
</dbReference>
<organism evidence="11 12">
    <name type="scientific">Castanea mollissima</name>
    <name type="common">Chinese chestnut</name>
    <dbReference type="NCBI Taxonomy" id="60419"/>
    <lineage>
        <taxon>Eukaryota</taxon>
        <taxon>Viridiplantae</taxon>
        <taxon>Streptophyta</taxon>
        <taxon>Embryophyta</taxon>
        <taxon>Tracheophyta</taxon>
        <taxon>Spermatophyta</taxon>
        <taxon>Magnoliopsida</taxon>
        <taxon>eudicotyledons</taxon>
        <taxon>Gunneridae</taxon>
        <taxon>Pentapetalae</taxon>
        <taxon>rosids</taxon>
        <taxon>fabids</taxon>
        <taxon>Fagales</taxon>
        <taxon>Fagaceae</taxon>
        <taxon>Castanea</taxon>
    </lineage>
</organism>
<comment type="subunit">
    <text evidence="2">Interacts with the CDC2 protein kinase to form a serine/threonine kinase holoenzyme complex also known as maturation promoting factor (MPF). The cyclin subunit imparts substrate specificity to the complex.</text>
</comment>
<evidence type="ECO:0000256" key="3">
    <source>
        <dbReference type="ARBA" id="ARBA00022618"/>
    </source>
</evidence>
<feature type="domain" description="Cyclin C-terminal" evidence="10">
    <location>
        <begin position="194"/>
        <end position="307"/>
    </location>
</feature>
<dbReference type="Gene3D" id="1.10.472.10">
    <property type="entry name" value="Cyclin-like"/>
    <property type="match status" value="2"/>
</dbReference>
<gene>
    <name evidence="11" type="ORF">CMV_013964</name>
</gene>
<evidence type="ECO:0000256" key="8">
    <source>
        <dbReference type="SAM" id="MobiDB-lite"/>
    </source>
</evidence>
<keyword evidence="3" id="KW-0132">Cell division</keyword>
<dbReference type="GO" id="GO:0048316">
    <property type="term" value="P:seed development"/>
    <property type="evidence" value="ECO:0007669"/>
    <property type="project" value="UniProtKB-ARBA"/>
</dbReference>
<dbReference type="PROSITE" id="PS00292">
    <property type="entry name" value="CYCLINS"/>
    <property type="match status" value="1"/>
</dbReference>
<proteinExistence type="inferred from homology"/>
<dbReference type="InterPro" id="IPR036915">
    <property type="entry name" value="Cyclin-like_sf"/>
</dbReference>
<keyword evidence="4 7" id="KW-0195">Cyclin</keyword>
<evidence type="ECO:0000256" key="6">
    <source>
        <dbReference type="ARBA" id="ARBA00032263"/>
    </source>
</evidence>
<keyword evidence="12" id="KW-1185">Reference proteome</keyword>
<reference evidence="11" key="1">
    <citation type="submission" date="2020-03" db="EMBL/GenBank/DDBJ databases">
        <title>Castanea mollissima Vanexum genome sequencing.</title>
        <authorList>
            <person name="Staton M."/>
        </authorList>
    </citation>
    <scope>NUCLEOTIDE SEQUENCE</scope>
    <source>
        <tissue evidence="11">Leaf</tissue>
    </source>
</reference>
<dbReference type="SMART" id="SM01332">
    <property type="entry name" value="Cyclin_C"/>
    <property type="match status" value="1"/>
</dbReference>
<evidence type="ECO:0000259" key="10">
    <source>
        <dbReference type="SMART" id="SM01332"/>
    </source>
</evidence>
<evidence type="ECO:0000313" key="12">
    <source>
        <dbReference type="Proteomes" id="UP000737018"/>
    </source>
</evidence>
<dbReference type="Pfam" id="PF02984">
    <property type="entry name" value="Cyclin_C"/>
    <property type="match status" value="1"/>
</dbReference>
<dbReference type="PANTHER" id="PTHR10177">
    <property type="entry name" value="CYCLINS"/>
    <property type="match status" value="1"/>
</dbReference>
<dbReference type="Proteomes" id="UP000737018">
    <property type="component" value="Unassembled WGS sequence"/>
</dbReference>
<evidence type="ECO:0000256" key="2">
    <source>
        <dbReference type="ARBA" id="ARBA00011177"/>
    </source>
</evidence>
<dbReference type="GO" id="GO:0051301">
    <property type="term" value="P:cell division"/>
    <property type="evidence" value="ECO:0007669"/>
    <property type="project" value="UniProtKB-KW"/>
</dbReference>
<dbReference type="OrthoDB" id="5590282at2759"/>
<evidence type="ECO:0000256" key="5">
    <source>
        <dbReference type="ARBA" id="ARBA00023306"/>
    </source>
</evidence>
<evidence type="ECO:0000259" key="9">
    <source>
        <dbReference type="SMART" id="SM00385"/>
    </source>
</evidence>
<dbReference type="CDD" id="cd20543">
    <property type="entry name" value="CYCLIN_AtCycD-like_rpt1"/>
    <property type="match status" value="1"/>
</dbReference>
<dbReference type="GO" id="GO:0010444">
    <property type="term" value="P:guard mother cell differentiation"/>
    <property type="evidence" value="ECO:0007669"/>
    <property type="project" value="UniProtKB-ARBA"/>
</dbReference>
<comment type="caution">
    <text evidence="11">The sequence shown here is derived from an EMBL/GenBank/DDBJ whole genome shotgun (WGS) entry which is preliminary data.</text>
</comment>
<evidence type="ECO:0000313" key="11">
    <source>
        <dbReference type="EMBL" id="KAF3961419.1"/>
    </source>
</evidence>
<evidence type="ECO:0000256" key="4">
    <source>
        <dbReference type="ARBA" id="ARBA00023127"/>
    </source>
</evidence>
<dbReference type="SUPFAM" id="SSF47954">
    <property type="entry name" value="Cyclin-like"/>
    <property type="match status" value="1"/>
</dbReference>
<name>A0A8J4R7F7_9ROSI</name>
<dbReference type="FunFam" id="1.10.472.10:FF:000070">
    <property type="entry name" value="CYCLIN D32"/>
    <property type="match status" value="1"/>
</dbReference>
<dbReference type="AlphaFoldDB" id="A0A8J4R7F7"/>
<dbReference type="InterPro" id="IPR039361">
    <property type="entry name" value="Cyclin"/>
</dbReference>